<proteinExistence type="inferred from homology"/>
<keyword evidence="14" id="KW-1185">Reference proteome</keyword>
<comment type="similarity">
    <text evidence="4">Belongs to the peptidase M24B family.</text>
</comment>
<evidence type="ECO:0000256" key="2">
    <source>
        <dbReference type="ARBA" id="ARBA00001936"/>
    </source>
</evidence>
<dbReference type="EC" id="3.4.11.9" evidence="5"/>
<dbReference type="InterPro" id="IPR036005">
    <property type="entry name" value="Creatinase/aminopeptidase-like"/>
</dbReference>
<evidence type="ECO:0000313" key="13">
    <source>
        <dbReference type="EMBL" id="KAF2094326.1"/>
    </source>
</evidence>
<evidence type="ECO:0000256" key="9">
    <source>
        <dbReference type="ARBA" id="ARBA00023049"/>
    </source>
</evidence>
<dbReference type="PANTHER" id="PTHR43226">
    <property type="entry name" value="XAA-PRO AMINOPEPTIDASE 3"/>
    <property type="match status" value="1"/>
</dbReference>
<evidence type="ECO:0000256" key="1">
    <source>
        <dbReference type="ARBA" id="ARBA00001424"/>
    </source>
</evidence>
<comment type="catalytic activity">
    <reaction evidence="1">
        <text>Release of any N-terminal amino acid, including proline, that is linked to proline, even from a dipeptide or tripeptide.</text>
        <dbReference type="EC" id="3.4.11.9"/>
    </reaction>
</comment>
<evidence type="ECO:0000256" key="7">
    <source>
        <dbReference type="ARBA" id="ARBA00022723"/>
    </source>
</evidence>
<reference evidence="13" key="1">
    <citation type="journal article" date="2020" name="Stud. Mycol.">
        <title>101 Dothideomycetes genomes: a test case for predicting lifestyles and emergence of pathogens.</title>
        <authorList>
            <person name="Haridas S."/>
            <person name="Albert R."/>
            <person name="Binder M."/>
            <person name="Bloem J."/>
            <person name="Labutti K."/>
            <person name="Salamov A."/>
            <person name="Andreopoulos B."/>
            <person name="Baker S."/>
            <person name="Barry K."/>
            <person name="Bills G."/>
            <person name="Bluhm B."/>
            <person name="Cannon C."/>
            <person name="Castanera R."/>
            <person name="Culley D."/>
            <person name="Daum C."/>
            <person name="Ezra D."/>
            <person name="Gonzalez J."/>
            <person name="Henrissat B."/>
            <person name="Kuo A."/>
            <person name="Liang C."/>
            <person name="Lipzen A."/>
            <person name="Lutzoni F."/>
            <person name="Magnuson J."/>
            <person name="Mondo S."/>
            <person name="Nolan M."/>
            <person name="Ohm R."/>
            <person name="Pangilinan J."/>
            <person name="Park H.-J."/>
            <person name="Ramirez L."/>
            <person name="Alfaro M."/>
            <person name="Sun H."/>
            <person name="Tritt A."/>
            <person name="Yoshinaga Y."/>
            <person name="Zwiers L.-H."/>
            <person name="Turgeon B."/>
            <person name="Goodwin S."/>
            <person name="Spatafora J."/>
            <person name="Crous P."/>
            <person name="Grigoriev I."/>
        </authorList>
    </citation>
    <scope>NUCLEOTIDE SEQUENCE</scope>
    <source>
        <strain evidence="13">CBS 133067</strain>
    </source>
</reference>
<dbReference type="PANTHER" id="PTHR43226:SF1">
    <property type="entry name" value="XAA-PRO DIPEPTIDASE"/>
    <property type="match status" value="1"/>
</dbReference>
<dbReference type="Pfam" id="PF05195">
    <property type="entry name" value="AMP_N"/>
    <property type="match status" value="1"/>
</dbReference>
<dbReference type="FunFam" id="3.90.230.10:FF:000002">
    <property type="entry name" value="Xaa-Pro aminopeptidase 3"/>
    <property type="match status" value="1"/>
</dbReference>
<keyword evidence="6" id="KW-0031">Aminopeptidase</keyword>
<dbReference type="SUPFAM" id="SSF53092">
    <property type="entry name" value="Creatinase/prolidase N-terminal domain"/>
    <property type="match status" value="1"/>
</dbReference>
<dbReference type="SMART" id="SM01011">
    <property type="entry name" value="AMP_N"/>
    <property type="match status" value="1"/>
</dbReference>
<dbReference type="SUPFAM" id="SSF55920">
    <property type="entry name" value="Creatinase/aminopeptidase"/>
    <property type="match status" value="1"/>
</dbReference>
<dbReference type="EMBL" id="ML978135">
    <property type="protein sequence ID" value="KAF2094326.1"/>
    <property type="molecule type" value="Genomic_DNA"/>
</dbReference>
<dbReference type="GO" id="GO:0030145">
    <property type="term" value="F:manganese ion binding"/>
    <property type="evidence" value="ECO:0007669"/>
    <property type="project" value="InterPro"/>
</dbReference>
<evidence type="ECO:0000256" key="6">
    <source>
        <dbReference type="ARBA" id="ARBA00022438"/>
    </source>
</evidence>
<evidence type="ECO:0000256" key="4">
    <source>
        <dbReference type="ARBA" id="ARBA00008766"/>
    </source>
</evidence>
<evidence type="ECO:0000256" key="3">
    <source>
        <dbReference type="ARBA" id="ARBA00002443"/>
    </source>
</evidence>
<keyword evidence="6" id="KW-0645">Protease</keyword>
<name>A0A9P4I3D5_9PEZI</name>
<dbReference type="Gene3D" id="3.40.350.10">
    <property type="entry name" value="Creatinase/prolidase N-terminal domain"/>
    <property type="match status" value="1"/>
</dbReference>
<sequence length="474" mass="53116">MKEAPNTEEAPLLKEKYPAKAHARKVAEWIKQNGGGGKGVIYLEGQKDKLIEDNDQQVPFRQRRYFFYLTGCELPDCYYAYNIEQDKSTLFIPPIDADEVIWSGLPLTTEEAMEKFDIDTCLPGTSLNQYLTNKAHSTLPIYCLSGDSQVSSHVTFLEFSTTNFSLLRSALDFARTTKDEYEIAMLRHANIVTNQAHAAVQRAARAAKNERELDAVFRSHCMVCGCGEMAYHPIMASGTSASTLHYVHNNADLDESGNGYKGGMPLNMLVDAGCEYRCYCADVTRTFPINGTFTKESREIYDLVLDMQKTCMGMLKAGAVWDDIHAHSHKIAIDGLLKLGILKGDKDEIFKSRTSTAFYPHGLGHYLGMDTHDVGGFANYKDTDIMFRYLRVRGKVPAGAVITVEPGVYFCRFMIEPYLKNDTHSKFIDADVLERYWQVGGVRIEDDVVVTENGCDNLTTAVKEPEEVEKAVKA</sequence>
<dbReference type="InterPro" id="IPR000994">
    <property type="entry name" value="Pept_M24"/>
</dbReference>
<keyword evidence="9" id="KW-0482">Metalloprotease</keyword>
<keyword evidence="7" id="KW-0479">Metal-binding</keyword>
<evidence type="ECO:0000256" key="11">
    <source>
        <dbReference type="ARBA" id="ARBA00030849"/>
    </source>
</evidence>
<dbReference type="Proteomes" id="UP000799772">
    <property type="component" value="Unassembled WGS sequence"/>
</dbReference>
<accession>A0A9P4I3D5</accession>
<evidence type="ECO:0000259" key="12">
    <source>
        <dbReference type="SMART" id="SM01011"/>
    </source>
</evidence>
<keyword evidence="10" id="KW-0464">Manganese</keyword>
<feature type="domain" description="Aminopeptidase P N-terminal" evidence="12">
    <location>
        <begin position="17"/>
        <end position="152"/>
    </location>
</feature>
<dbReference type="Pfam" id="PF00557">
    <property type="entry name" value="Peptidase_M24"/>
    <property type="match status" value="1"/>
</dbReference>
<evidence type="ECO:0000313" key="14">
    <source>
        <dbReference type="Proteomes" id="UP000799772"/>
    </source>
</evidence>
<dbReference type="CDD" id="cd01087">
    <property type="entry name" value="Prolidase"/>
    <property type="match status" value="1"/>
</dbReference>
<dbReference type="InterPro" id="IPR052433">
    <property type="entry name" value="X-Pro_dipept-like"/>
</dbReference>
<dbReference type="GO" id="GO:0070006">
    <property type="term" value="F:metalloaminopeptidase activity"/>
    <property type="evidence" value="ECO:0007669"/>
    <property type="project" value="InterPro"/>
</dbReference>
<gene>
    <name evidence="13" type="ORF">NA57DRAFT_80732</name>
</gene>
<organism evidence="13 14">
    <name type="scientific">Rhizodiscina lignyota</name>
    <dbReference type="NCBI Taxonomy" id="1504668"/>
    <lineage>
        <taxon>Eukaryota</taxon>
        <taxon>Fungi</taxon>
        <taxon>Dikarya</taxon>
        <taxon>Ascomycota</taxon>
        <taxon>Pezizomycotina</taxon>
        <taxon>Dothideomycetes</taxon>
        <taxon>Pleosporomycetidae</taxon>
        <taxon>Aulographales</taxon>
        <taxon>Rhizodiscinaceae</taxon>
        <taxon>Rhizodiscina</taxon>
    </lineage>
</organism>
<comment type="caution">
    <text evidence="13">The sequence shown here is derived from an EMBL/GenBank/DDBJ whole genome shotgun (WGS) entry which is preliminary data.</text>
</comment>
<dbReference type="AlphaFoldDB" id="A0A9P4I3D5"/>
<dbReference type="OrthoDB" id="10261878at2759"/>
<dbReference type="Gene3D" id="3.90.230.10">
    <property type="entry name" value="Creatinase/methionine aminopeptidase superfamily"/>
    <property type="match status" value="1"/>
</dbReference>
<keyword evidence="8" id="KW-0378">Hydrolase</keyword>
<evidence type="ECO:0000256" key="8">
    <source>
        <dbReference type="ARBA" id="ARBA00022801"/>
    </source>
</evidence>
<comment type="cofactor">
    <cofactor evidence="2">
        <name>Mn(2+)</name>
        <dbReference type="ChEBI" id="CHEBI:29035"/>
    </cofactor>
</comment>
<dbReference type="InterPro" id="IPR029149">
    <property type="entry name" value="Creatin/AminoP/Spt16_N"/>
</dbReference>
<dbReference type="GO" id="GO:0006508">
    <property type="term" value="P:proteolysis"/>
    <property type="evidence" value="ECO:0007669"/>
    <property type="project" value="TreeGrafter"/>
</dbReference>
<evidence type="ECO:0000256" key="5">
    <source>
        <dbReference type="ARBA" id="ARBA00012574"/>
    </source>
</evidence>
<evidence type="ECO:0000256" key="10">
    <source>
        <dbReference type="ARBA" id="ARBA00023211"/>
    </source>
</evidence>
<dbReference type="InterPro" id="IPR007865">
    <property type="entry name" value="Aminopep_P_N"/>
</dbReference>
<protein>
    <recommendedName>
        <fullName evidence="5">Xaa-Pro aminopeptidase</fullName>
        <ecNumber evidence="5">3.4.11.9</ecNumber>
    </recommendedName>
    <alternativeName>
        <fullName evidence="11">Aminoacylproline aminopeptidase</fullName>
    </alternativeName>
</protein>
<comment type="function">
    <text evidence="3">Catalyzes the removal of a penultimate prolyl residue from the N-termini of peptides.</text>
</comment>